<dbReference type="EC" id="3.4.24.71" evidence="2"/>
<dbReference type="EMBL" id="ABJB010302428">
    <property type="status" value="NOT_ANNOTATED_CDS"/>
    <property type="molecule type" value="Genomic_DNA"/>
</dbReference>
<organism>
    <name type="scientific">Ixodes scapularis</name>
    <name type="common">Black-legged tick</name>
    <name type="synonym">Deer tick</name>
    <dbReference type="NCBI Taxonomy" id="6945"/>
    <lineage>
        <taxon>Eukaryota</taxon>
        <taxon>Metazoa</taxon>
        <taxon>Ecdysozoa</taxon>
        <taxon>Arthropoda</taxon>
        <taxon>Chelicerata</taxon>
        <taxon>Arachnida</taxon>
        <taxon>Acari</taxon>
        <taxon>Parasitiformes</taxon>
        <taxon>Ixodida</taxon>
        <taxon>Ixodoidea</taxon>
        <taxon>Ixodidae</taxon>
        <taxon>Ixodinae</taxon>
        <taxon>Ixodes</taxon>
    </lineage>
</organism>
<keyword evidence="4" id="KW-1185">Reference proteome</keyword>
<evidence type="ECO:0000313" key="3">
    <source>
        <dbReference type="EnsemblMetazoa" id="ISCW012524-PA"/>
    </source>
</evidence>
<dbReference type="Gene3D" id="3.40.390.10">
    <property type="entry name" value="Collagenase (Catalytic Domain)"/>
    <property type="match status" value="1"/>
</dbReference>
<dbReference type="OrthoDB" id="6475259at2759"/>
<dbReference type="Proteomes" id="UP000001555">
    <property type="component" value="Unassembled WGS sequence"/>
</dbReference>
<proteinExistence type="predicted"/>
<dbReference type="HOGENOM" id="CLU_006187_1_4_1"/>
<dbReference type="VEuPathDB" id="VectorBase:ISCI012524"/>
<protein>
    <submittedName>
        <fullName evidence="2 3">Neprilysin, putative</fullName>
        <ecNumber evidence="2">3.4.24.71</ecNumber>
    </submittedName>
</protein>
<reference evidence="3" key="2">
    <citation type="submission" date="2020-05" db="UniProtKB">
        <authorList>
            <consortium name="EnsemblMetazoa"/>
        </authorList>
    </citation>
    <scope>IDENTIFICATION</scope>
    <source>
        <strain evidence="3">wikel</strain>
    </source>
</reference>
<reference evidence="2 4" key="1">
    <citation type="submission" date="2008-03" db="EMBL/GenBank/DDBJ databases">
        <title>Annotation of Ixodes scapularis.</title>
        <authorList>
            <consortium name="Ixodes scapularis Genome Project Consortium"/>
            <person name="Caler E."/>
            <person name="Hannick L.I."/>
            <person name="Bidwell S."/>
            <person name="Joardar V."/>
            <person name="Thiagarajan M."/>
            <person name="Amedeo P."/>
            <person name="Galinsky K.J."/>
            <person name="Schobel S."/>
            <person name="Inman J."/>
            <person name="Hostetler J."/>
            <person name="Miller J."/>
            <person name="Hammond M."/>
            <person name="Megy K."/>
            <person name="Lawson D."/>
            <person name="Kodira C."/>
            <person name="Sutton G."/>
            <person name="Meyer J."/>
            <person name="Hill C.A."/>
            <person name="Birren B."/>
            <person name="Nene V."/>
            <person name="Collins F."/>
            <person name="Alarcon-Chaidez F."/>
            <person name="Wikel S."/>
            <person name="Strausberg R."/>
        </authorList>
    </citation>
    <scope>NUCLEOTIDE SEQUENCE [LARGE SCALE GENOMIC DNA]</scope>
    <source>
        <strain evidence="4">Wikel</strain>
        <strain evidence="2">Wikel colony</strain>
    </source>
</reference>
<dbReference type="InterPro" id="IPR018497">
    <property type="entry name" value="Peptidase_M13_C"/>
</dbReference>
<gene>
    <name evidence="2" type="ORF">IscW_ISCW012524</name>
</gene>
<sequence>MFNHLHFRGVLEEVFADRLKANRASQAYREAHSSSLKEHTIHHIDGTAFNQVFFLSYALGLCENMDKGALRDLLLEGRSSPAKYRVNVPLQNFNKFGKIFGCPPGTPMNPLRKCTVWMKHD</sequence>
<dbReference type="Pfam" id="PF01431">
    <property type="entry name" value="Peptidase_M13"/>
    <property type="match status" value="1"/>
</dbReference>
<dbReference type="VEuPathDB" id="VectorBase:ISCP_009216"/>
<keyword evidence="2" id="KW-0378">Hydrolase</keyword>
<dbReference type="VEuPathDB" id="VectorBase:ISCW012524"/>
<dbReference type="EnsemblMetazoa" id="ISCW012524-RA">
    <property type="protein sequence ID" value="ISCW012524-PA"/>
    <property type="gene ID" value="ISCW012524"/>
</dbReference>
<dbReference type="EMBL" id="DS903990">
    <property type="protein sequence ID" value="EEC16386.1"/>
    <property type="molecule type" value="Genomic_DNA"/>
</dbReference>
<accession>B7QC14</accession>
<evidence type="ECO:0000259" key="1">
    <source>
        <dbReference type="Pfam" id="PF01431"/>
    </source>
</evidence>
<dbReference type="EMBL" id="ABJB010691271">
    <property type="status" value="NOT_ANNOTATED_CDS"/>
    <property type="molecule type" value="Genomic_DNA"/>
</dbReference>
<evidence type="ECO:0000313" key="2">
    <source>
        <dbReference type="EMBL" id="EEC16386.1"/>
    </source>
</evidence>
<dbReference type="GO" id="GO:0006508">
    <property type="term" value="P:proteolysis"/>
    <property type="evidence" value="ECO:0007669"/>
    <property type="project" value="InterPro"/>
</dbReference>
<evidence type="ECO:0000313" key="4">
    <source>
        <dbReference type="Proteomes" id="UP000001555"/>
    </source>
</evidence>
<dbReference type="InterPro" id="IPR024079">
    <property type="entry name" value="MetalloPept_cat_dom_sf"/>
</dbReference>
<name>B7QC14_IXOSC</name>
<dbReference type="AlphaFoldDB" id="B7QC14"/>
<dbReference type="InParanoid" id="B7QC14"/>
<dbReference type="GO" id="GO:0004222">
    <property type="term" value="F:metalloendopeptidase activity"/>
    <property type="evidence" value="ECO:0007669"/>
    <property type="project" value="UniProtKB-EC"/>
</dbReference>
<dbReference type="STRING" id="6945.B7QC14"/>
<dbReference type="SUPFAM" id="SSF55486">
    <property type="entry name" value="Metalloproteases ('zincins'), catalytic domain"/>
    <property type="match status" value="1"/>
</dbReference>
<dbReference type="PaxDb" id="6945-B7QC14"/>
<dbReference type="EMBL" id="ABJB010151278">
    <property type="status" value="NOT_ANNOTATED_CDS"/>
    <property type="molecule type" value="Genomic_DNA"/>
</dbReference>
<dbReference type="PANTHER" id="PTHR11733">
    <property type="entry name" value="ZINC METALLOPROTEASE FAMILY M13 NEPRILYSIN-RELATED"/>
    <property type="match status" value="1"/>
</dbReference>
<dbReference type="InterPro" id="IPR000718">
    <property type="entry name" value="Peptidase_M13"/>
</dbReference>
<dbReference type="PANTHER" id="PTHR11733:SF241">
    <property type="entry name" value="GH26575P-RELATED"/>
    <property type="match status" value="1"/>
</dbReference>
<dbReference type="PROSITE" id="PS51885">
    <property type="entry name" value="NEPRILYSIN"/>
    <property type="match status" value="1"/>
</dbReference>
<feature type="domain" description="Peptidase M13 C-terminal" evidence="1">
    <location>
        <begin position="10"/>
        <end position="116"/>
    </location>
</feature>